<sequence length="63" mass="7895">MKNPISSLSQYEEYWKKFLTKINKKSWFDITEEEEEDQENDEDNNDHKFTKEKPWFIFNMKKN</sequence>
<reference evidence="1 2" key="1">
    <citation type="journal article" date="2014" name="Virology">
        <title>Genome of brown tide virus (AaV), the little giant of the Megaviridae, elucidates NCLDV genome expansion and host-virus coevolution.</title>
        <authorList>
            <person name="Moniruzzaman M."/>
            <person name="LeCleir G.R."/>
            <person name="Brown C.M."/>
            <person name="Gobler C.J."/>
            <person name="Bidle K.D."/>
            <person name="Wilson W.H."/>
            <person name="Wilhelm S.W."/>
        </authorList>
    </citation>
    <scope>NUCLEOTIDE SEQUENCE [LARGE SCALE GENOMIC DNA]</scope>
    <source>
        <strain evidence="1">BtV-01</strain>
    </source>
</reference>
<dbReference type="Proteomes" id="UP000028667">
    <property type="component" value="Segment"/>
</dbReference>
<evidence type="ECO:0000313" key="2">
    <source>
        <dbReference type="Proteomes" id="UP000028667"/>
    </source>
</evidence>
<dbReference type="GeneID" id="20041690"/>
<dbReference type="RefSeq" id="YP_009052368.1">
    <property type="nucleotide sequence ID" value="NC_024697.1"/>
</dbReference>
<dbReference type="KEGG" id="vg:20041690"/>
<keyword evidence="2" id="KW-1185">Reference proteome</keyword>
<dbReference type="EMBL" id="KJ645900">
    <property type="protein sequence ID" value="AII17252.1"/>
    <property type="molecule type" value="Genomic_DNA"/>
</dbReference>
<protein>
    <submittedName>
        <fullName evidence="1">Uncharacterized protein</fullName>
    </submittedName>
</protein>
<accession>A0A076FHL1</accession>
<name>A0A076FHL1_9VIRU</name>
<organism evidence="1 2">
    <name type="scientific">Aureococcus anophagefferens virus</name>
    <dbReference type="NCBI Taxonomy" id="1474867"/>
    <lineage>
        <taxon>Viruses</taxon>
        <taxon>Varidnaviria</taxon>
        <taxon>Bamfordvirae</taxon>
        <taxon>Nucleocytoviricota</taxon>
        <taxon>Megaviricetes</taxon>
        <taxon>Imitervirales</taxon>
        <taxon>Schizomimiviridae</taxon>
        <taxon>Kratosvirus</taxon>
        <taxon>Kratosvirus quantuckense</taxon>
    </lineage>
</organism>
<gene>
    <name evidence="1" type="ORF">AaV_294</name>
</gene>
<proteinExistence type="predicted"/>
<evidence type="ECO:0000313" key="1">
    <source>
        <dbReference type="EMBL" id="AII17252.1"/>
    </source>
</evidence>